<proteinExistence type="predicted"/>
<dbReference type="Proteomes" id="UP000659904">
    <property type="component" value="Unassembled WGS sequence"/>
</dbReference>
<dbReference type="GO" id="GO:0016853">
    <property type="term" value="F:isomerase activity"/>
    <property type="evidence" value="ECO:0007669"/>
    <property type="project" value="UniProtKB-KW"/>
</dbReference>
<dbReference type="EMBL" id="BONH01000005">
    <property type="protein sequence ID" value="GIF96620.1"/>
    <property type="molecule type" value="Genomic_DNA"/>
</dbReference>
<gene>
    <name evidence="1" type="ORF">Cci01nite_17140</name>
</gene>
<dbReference type="RefSeq" id="WP_120319563.1">
    <property type="nucleotide sequence ID" value="NZ_BONH01000005.1"/>
</dbReference>
<dbReference type="Gene3D" id="3.40.50.12500">
    <property type="match status" value="1"/>
</dbReference>
<dbReference type="AlphaFoldDB" id="A0A8J3NZR9"/>
<evidence type="ECO:0000313" key="2">
    <source>
        <dbReference type="Proteomes" id="UP000659904"/>
    </source>
</evidence>
<evidence type="ECO:0000313" key="1">
    <source>
        <dbReference type="EMBL" id="GIF96620.1"/>
    </source>
</evidence>
<reference evidence="1 2" key="1">
    <citation type="submission" date="2021-01" db="EMBL/GenBank/DDBJ databases">
        <title>Whole genome shotgun sequence of Catellatospora citrea NBRC 14495.</title>
        <authorList>
            <person name="Komaki H."/>
            <person name="Tamura T."/>
        </authorList>
    </citation>
    <scope>NUCLEOTIDE SEQUENCE [LARGE SCALE GENOMIC DNA]</scope>
    <source>
        <strain evidence="1 2">NBRC 14495</strain>
    </source>
</reference>
<protein>
    <submittedName>
        <fullName evidence="1">Maleate cis-trans isomerase</fullName>
    </submittedName>
</protein>
<sequence length="262" mass="27824">MRAAAWVAQLGVLVVHNDPVVEAELSRRAPAGVSVHAARFESPTSTGAEYTHETWQNLIAHPDIRRGLAQLGQMDLTAICLCFASASFFGGLEFDRGFTAAAGELAGGTPVYTAGQAIRAGLSELGIRRPLVVAPPWFTAPTFAAAERYLAEAGYEVAGLVHYQLGTGWDTVQRHRLFDQGGRWAVDPDDVSRHVAAAFPPDADGVLIPGSGFRSWDAVAALERQLGVPVVTSNQACLRRLLTIAGLHDTVPGGGRLVDAHP</sequence>
<accession>A0A8J3NZR9</accession>
<keyword evidence="2" id="KW-1185">Reference proteome</keyword>
<name>A0A8J3NZR9_9ACTN</name>
<comment type="caution">
    <text evidence="1">The sequence shown here is derived from an EMBL/GenBank/DDBJ whole genome shotgun (WGS) entry which is preliminary data.</text>
</comment>
<dbReference type="InterPro" id="IPR053714">
    <property type="entry name" value="Iso_Racemase_Enz_sf"/>
</dbReference>
<dbReference type="PANTHER" id="PTHR40267:SF1">
    <property type="entry name" value="BLR3294 PROTEIN"/>
    <property type="match status" value="1"/>
</dbReference>
<dbReference type="Pfam" id="PF17645">
    <property type="entry name" value="Amdase"/>
    <property type="match status" value="1"/>
</dbReference>
<keyword evidence="1" id="KW-0413">Isomerase</keyword>
<dbReference type="PANTHER" id="PTHR40267">
    <property type="entry name" value="BLR3294 PROTEIN"/>
    <property type="match status" value="1"/>
</dbReference>
<dbReference type="InterPro" id="IPR026286">
    <property type="entry name" value="MaiA/AMDase"/>
</dbReference>
<organism evidence="1 2">
    <name type="scientific">Catellatospora citrea</name>
    <dbReference type="NCBI Taxonomy" id="53366"/>
    <lineage>
        <taxon>Bacteria</taxon>
        <taxon>Bacillati</taxon>
        <taxon>Actinomycetota</taxon>
        <taxon>Actinomycetes</taxon>
        <taxon>Micromonosporales</taxon>
        <taxon>Micromonosporaceae</taxon>
        <taxon>Catellatospora</taxon>
    </lineage>
</organism>